<keyword evidence="2" id="KW-1185">Reference proteome</keyword>
<sequence length="78" mass="8954">MDLQADLKWIHKELDEVEDVSLIQIIKNIIENRKNVTSGRISTTQYNAEIDSSIAQIKEGKTISHSEVGKQIMKWSEK</sequence>
<dbReference type="Proteomes" id="UP000092612">
    <property type="component" value="Unassembled WGS sequence"/>
</dbReference>
<reference evidence="2" key="1">
    <citation type="submission" date="2016-02" db="EMBL/GenBank/DDBJ databases">
        <title>Paenibacillus sp. LPB0068, isolated from Crassostrea gigas.</title>
        <authorList>
            <person name="Shin S.-K."/>
            <person name="Yi H."/>
        </authorList>
    </citation>
    <scope>NUCLEOTIDE SEQUENCE [LARGE SCALE GENOMIC DNA]</scope>
    <source>
        <strain evidence="2">KCTC 23969</strain>
    </source>
</reference>
<name>A0A1B8TUP4_9FLAO</name>
<organism evidence="1 2">
    <name type="scientific">Polaribacter reichenbachii</name>
    <dbReference type="NCBI Taxonomy" id="996801"/>
    <lineage>
        <taxon>Bacteria</taxon>
        <taxon>Pseudomonadati</taxon>
        <taxon>Bacteroidota</taxon>
        <taxon>Flavobacteriia</taxon>
        <taxon>Flavobacteriales</taxon>
        <taxon>Flavobacteriaceae</taxon>
    </lineage>
</organism>
<dbReference type="OrthoDB" id="1202801at2"/>
<evidence type="ECO:0000313" key="1">
    <source>
        <dbReference type="EMBL" id="OBY63310.1"/>
    </source>
</evidence>
<dbReference type="KEGG" id="prn:BW723_04890"/>
<proteinExistence type="predicted"/>
<protein>
    <recommendedName>
        <fullName evidence="3">Addiction module component</fullName>
    </recommendedName>
</protein>
<accession>A0A1B8TUP4</accession>
<dbReference type="STRING" id="996801.BW723_04890"/>
<dbReference type="RefSeq" id="WP_068361474.1">
    <property type="nucleotide sequence ID" value="NZ_CP019337.1"/>
</dbReference>
<gene>
    <name evidence="1" type="ORF">LPB301_10820</name>
</gene>
<comment type="caution">
    <text evidence="1">The sequence shown here is derived from an EMBL/GenBank/DDBJ whole genome shotgun (WGS) entry which is preliminary data.</text>
</comment>
<evidence type="ECO:0008006" key="3">
    <source>
        <dbReference type="Google" id="ProtNLM"/>
    </source>
</evidence>
<dbReference type="AlphaFoldDB" id="A0A1B8TUP4"/>
<dbReference type="EMBL" id="LSFL01000035">
    <property type="protein sequence ID" value="OBY63310.1"/>
    <property type="molecule type" value="Genomic_DNA"/>
</dbReference>
<evidence type="ECO:0000313" key="2">
    <source>
        <dbReference type="Proteomes" id="UP000092612"/>
    </source>
</evidence>